<reference evidence="1 2" key="1">
    <citation type="submission" date="2023-04" db="EMBL/GenBank/DDBJ databases">
        <title>Two novel species of Flavobacterium.</title>
        <authorList>
            <person name="Liu Q."/>
            <person name="Xin Y.-H."/>
        </authorList>
    </citation>
    <scope>NUCLEOTIDE SEQUENCE [LARGE SCALE GENOMIC DNA]</scope>
    <source>
        <strain evidence="1 2">LB2P87</strain>
    </source>
</reference>
<sequence length="97" mass="11400">MNQQEQMYTLAVQWRESGLPNSKFCREQHISLHQFNYWLKKFNQIAGSKQSKPEVSFFSVAENPSNETKQSASKFSDLKMRIDLRGGITITIYFCWD</sequence>
<evidence type="ECO:0000313" key="1">
    <source>
        <dbReference type="EMBL" id="MDI5950351.1"/>
    </source>
</evidence>
<dbReference type="EMBL" id="JASCRY010000003">
    <property type="protein sequence ID" value="MDI5950351.1"/>
    <property type="molecule type" value="Genomic_DNA"/>
</dbReference>
<name>A0AAW6TL91_9FLAO</name>
<dbReference type="NCBIfam" id="NF047593">
    <property type="entry name" value="IS66_ISAeme5_TnpA"/>
    <property type="match status" value="1"/>
</dbReference>
<protein>
    <recommendedName>
        <fullName evidence="3">Transposase</fullName>
    </recommendedName>
</protein>
<organism evidence="1 2">
    <name type="scientific">Flavobacterium yafengii</name>
    <dbReference type="NCBI Taxonomy" id="3041253"/>
    <lineage>
        <taxon>Bacteria</taxon>
        <taxon>Pseudomonadati</taxon>
        <taxon>Bacteroidota</taxon>
        <taxon>Flavobacteriia</taxon>
        <taxon>Flavobacteriales</taxon>
        <taxon>Flavobacteriaceae</taxon>
        <taxon>Flavobacterium</taxon>
    </lineage>
</organism>
<dbReference type="RefSeq" id="WP_282716925.1">
    <property type="nucleotide sequence ID" value="NZ_JASCRX010000005.1"/>
</dbReference>
<proteinExistence type="predicted"/>
<evidence type="ECO:0000313" key="2">
    <source>
        <dbReference type="Proteomes" id="UP001228643"/>
    </source>
</evidence>
<comment type="caution">
    <text evidence="1">The sequence shown here is derived from an EMBL/GenBank/DDBJ whole genome shotgun (WGS) entry which is preliminary data.</text>
</comment>
<evidence type="ECO:0008006" key="3">
    <source>
        <dbReference type="Google" id="ProtNLM"/>
    </source>
</evidence>
<accession>A0AAW6TL91</accession>
<gene>
    <name evidence="1" type="ORF">QLS97_11905</name>
</gene>
<keyword evidence="2" id="KW-1185">Reference proteome</keyword>
<dbReference type="AlphaFoldDB" id="A0AAW6TL91"/>
<dbReference type="Proteomes" id="UP001228643">
    <property type="component" value="Unassembled WGS sequence"/>
</dbReference>